<reference evidence="2" key="1">
    <citation type="journal article" date="2021" name="Science">
        <title>Hunting the eagle killer: A cyanobacterial neurotoxin causes vacuolar myelinopathy.</title>
        <authorList>
            <person name="Breinlinger S."/>
            <person name="Phillips T.J."/>
            <person name="Haram B.N."/>
            <person name="Mares J."/>
            <person name="Martinez Yerena J.A."/>
            <person name="Hrouzek P."/>
            <person name="Sobotka R."/>
            <person name="Henderson W.M."/>
            <person name="Schmieder P."/>
            <person name="Williams S.M."/>
            <person name="Lauderdale J.D."/>
            <person name="Wilde H.D."/>
            <person name="Gerrin W."/>
            <person name="Kust A."/>
            <person name="Washington J.W."/>
            <person name="Wagner C."/>
            <person name="Geier B."/>
            <person name="Liebeke M."/>
            <person name="Enke H."/>
            <person name="Niedermeyer T.H.J."/>
            <person name="Wilde S.B."/>
        </authorList>
    </citation>
    <scope>NUCLEOTIDE SEQUENCE [LARGE SCALE GENOMIC DNA]</scope>
    <source>
        <strain evidence="2">Thurmond2011</strain>
    </source>
</reference>
<comment type="caution">
    <text evidence="1">The sequence shown here is derived from an EMBL/GenBank/DDBJ whole genome shotgun (WGS) entry which is preliminary data.</text>
</comment>
<dbReference type="RefSeq" id="WP_208339675.1">
    <property type="nucleotide sequence ID" value="NZ_CAWQFN010000556.1"/>
</dbReference>
<dbReference type="EMBL" id="JAALHA020000001">
    <property type="protein sequence ID" value="MDR9893987.1"/>
    <property type="molecule type" value="Genomic_DNA"/>
</dbReference>
<organism evidence="1 2">
    <name type="scientific">Aetokthonos hydrillicola Thurmond2011</name>
    <dbReference type="NCBI Taxonomy" id="2712845"/>
    <lineage>
        <taxon>Bacteria</taxon>
        <taxon>Bacillati</taxon>
        <taxon>Cyanobacteriota</taxon>
        <taxon>Cyanophyceae</taxon>
        <taxon>Nostocales</taxon>
        <taxon>Hapalosiphonaceae</taxon>
        <taxon>Aetokthonos</taxon>
    </lineage>
</organism>
<gene>
    <name evidence="1" type="ORF">G7B40_005290</name>
</gene>
<keyword evidence="2" id="KW-1185">Reference proteome</keyword>
<dbReference type="CDD" id="cd07325">
    <property type="entry name" value="M48_Ste24p_like"/>
    <property type="match status" value="1"/>
</dbReference>
<protein>
    <submittedName>
        <fullName evidence="1">M48 family metallopeptidase</fullName>
    </submittedName>
</protein>
<evidence type="ECO:0000313" key="2">
    <source>
        <dbReference type="Proteomes" id="UP000667802"/>
    </source>
</evidence>
<proteinExistence type="predicted"/>
<dbReference type="Proteomes" id="UP000667802">
    <property type="component" value="Unassembled WGS sequence"/>
</dbReference>
<name>A0AAP5M7Q5_9CYAN</name>
<evidence type="ECO:0000313" key="1">
    <source>
        <dbReference type="EMBL" id="MDR9893987.1"/>
    </source>
</evidence>
<accession>A0AAP5M7Q5</accession>
<sequence length="302" mass="34394">MVRKEFPNLKTQAYQHPFDRKALMALERTPVLPKLLKKVNEYGIDRLLRMQTMGTEFKVTPNNFPRLENAFVETCNILDIAPIPDLYLFTAMGSIKTYAMGVEKPVVGINVEGMEWLSDDELLFIFGHQVSRIQGNYLRYQQIATVIPLLKNLIASTTLGLGGLAANGVEIALYNWITMAKFTGDRAGLLACQDIDVAIRALMKWGGLPNSYLNQNTIDDFMIQARKFEANYLGGLDGLTKTFSFMEHQLSWTVMRASELLKWVDSGEYENLLSGQNIENKQIETEESDDDEEWDFLNVWDE</sequence>
<dbReference type="AlphaFoldDB" id="A0AAP5M7Q5"/>